<feature type="compositionally biased region" description="Polar residues" evidence="1">
    <location>
        <begin position="1"/>
        <end position="13"/>
    </location>
</feature>
<keyword evidence="3" id="KW-1185">Reference proteome</keyword>
<dbReference type="AlphaFoldDB" id="A0A3N4HGD7"/>
<proteinExistence type="predicted"/>
<accession>A0A3N4HGD7</accession>
<name>A0A3N4HGD7_ASCIM</name>
<dbReference type="Proteomes" id="UP000275078">
    <property type="component" value="Unassembled WGS sequence"/>
</dbReference>
<gene>
    <name evidence="2" type="ORF">BJ508DRAFT_366883</name>
</gene>
<organism evidence="2 3">
    <name type="scientific">Ascobolus immersus RN42</name>
    <dbReference type="NCBI Taxonomy" id="1160509"/>
    <lineage>
        <taxon>Eukaryota</taxon>
        <taxon>Fungi</taxon>
        <taxon>Dikarya</taxon>
        <taxon>Ascomycota</taxon>
        <taxon>Pezizomycotina</taxon>
        <taxon>Pezizomycetes</taxon>
        <taxon>Pezizales</taxon>
        <taxon>Ascobolaceae</taxon>
        <taxon>Ascobolus</taxon>
    </lineage>
</organism>
<reference evidence="2 3" key="1">
    <citation type="journal article" date="2018" name="Nat. Ecol. Evol.">
        <title>Pezizomycetes genomes reveal the molecular basis of ectomycorrhizal truffle lifestyle.</title>
        <authorList>
            <person name="Murat C."/>
            <person name="Payen T."/>
            <person name="Noel B."/>
            <person name="Kuo A."/>
            <person name="Morin E."/>
            <person name="Chen J."/>
            <person name="Kohler A."/>
            <person name="Krizsan K."/>
            <person name="Balestrini R."/>
            <person name="Da Silva C."/>
            <person name="Montanini B."/>
            <person name="Hainaut M."/>
            <person name="Levati E."/>
            <person name="Barry K.W."/>
            <person name="Belfiori B."/>
            <person name="Cichocki N."/>
            <person name="Clum A."/>
            <person name="Dockter R.B."/>
            <person name="Fauchery L."/>
            <person name="Guy J."/>
            <person name="Iotti M."/>
            <person name="Le Tacon F."/>
            <person name="Lindquist E.A."/>
            <person name="Lipzen A."/>
            <person name="Malagnac F."/>
            <person name="Mello A."/>
            <person name="Molinier V."/>
            <person name="Miyauchi S."/>
            <person name="Poulain J."/>
            <person name="Riccioni C."/>
            <person name="Rubini A."/>
            <person name="Sitrit Y."/>
            <person name="Splivallo R."/>
            <person name="Traeger S."/>
            <person name="Wang M."/>
            <person name="Zifcakova L."/>
            <person name="Wipf D."/>
            <person name="Zambonelli A."/>
            <person name="Paolocci F."/>
            <person name="Nowrousian M."/>
            <person name="Ottonello S."/>
            <person name="Baldrian P."/>
            <person name="Spatafora J.W."/>
            <person name="Henrissat B."/>
            <person name="Nagy L.G."/>
            <person name="Aury J.M."/>
            <person name="Wincker P."/>
            <person name="Grigoriev I.V."/>
            <person name="Bonfante P."/>
            <person name="Martin F.M."/>
        </authorList>
    </citation>
    <scope>NUCLEOTIDE SEQUENCE [LARGE SCALE GENOMIC DNA]</scope>
    <source>
        <strain evidence="2 3">RN42</strain>
    </source>
</reference>
<dbReference type="EMBL" id="ML119832">
    <property type="protein sequence ID" value="RPA73143.1"/>
    <property type="molecule type" value="Genomic_DNA"/>
</dbReference>
<evidence type="ECO:0000313" key="3">
    <source>
        <dbReference type="Proteomes" id="UP000275078"/>
    </source>
</evidence>
<evidence type="ECO:0000313" key="2">
    <source>
        <dbReference type="EMBL" id="RPA73143.1"/>
    </source>
</evidence>
<sequence length="230" mass="24684">MANSPDSIINTSALKAPGGFNHGDTPTASRSGDPAPANPPKKERTTPQRFPSLSLNTNVDPIPSIVVTGGFLPFFLPSTTSFSTAFARGFWVSKPASSGPQGRQFPALNLPSNTPTSASILALRHPNFRQHSCLEDLTVWALKTIDFAPAFAPQNLDVWALNATDFRQHSFTVWALKTVDFPPAFNTPRTTIAPLFLPAMTTNSVTISASRTTILAASRAGIHAAFRPRT</sequence>
<protein>
    <submittedName>
        <fullName evidence="2">Uncharacterized protein</fullName>
    </submittedName>
</protein>
<feature type="region of interest" description="Disordered" evidence="1">
    <location>
        <begin position="1"/>
        <end position="55"/>
    </location>
</feature>
<evidence type="ECO:0000256" key="1">
    <source>
        <dbReference type="SAM" id="MobiDB-lite"/>
    </source>
</evidence>